<evidence type="ECO:0000313" key="1">
    <source>
        <dbReference type="EMBL" id="ADW22726.1"/>
    </source>
</evidence>
<dbReference type="AlphaFoldDB" id="E8PNS1"/>
<reference evidence="2" key="1">
    <citation type="submission" date="2010-03" db="EMBL/GenBank/DDBJ databases">
        <title>The genome sequence of Thermus scotoductus SA-01.</title>
        <authorList>
            <person name="Gounder K."/>
            <person name="Liesegang H."/>
            <person name="Brzuszkiewicz E."/>
            <person name="Wollherr A."/>
            <person name="Daniel R."/>
            <person name="Gottschalk G."/>
            <person name="van Heerden E."/>
            <person name="Litthauer D."/>
        </authorList>
    </citation>
    <scope>NUCLEOTIDE SEQUENCE [LARGE SCALE GENOMIC DNA]</scope>
    <source>
        <strain evidence="2">ATCC 700910 / SA-01</strain>
    </source>
</reference>
<accession>E8PNS1</accession>
<dbReference type="EMBL" id="CP001962">
    <property type="protein sequence ID" value="ADW22726.1"/>
    <property type="molecule type" value="Genomic_DNA"/>
</dbReference>
<sequence length="160" mass="17815">MGEKGYKARPVKLGRMRWLGVFLLLALGGWALGEEGPKGFGPSPEEVLTQCFKVVRTLEVQALYREGDTLVLVLGQPVGERPLLLLALEGGRPMPYMGPIRGKPMRMRPFFFLRELSLARRVLVLPEGYRCFVLHRGRVVGVLRLGLDLTPLPLSPEAIP</sequence>
<protein>
    <submittedName>
        <fullName evidence="1">Uncharacterized protein</fullName>
    </submittedName>
</protein>
<reference evidence="1 2" key="2">
    <citation type="journal article" date="2011" name="BMC Genomics">
        <title>Sequence of the hyperplastic genome of the naturally competent Thermus scotoductus SA-01.</title>
        <authorList>
            <person name="Gounder K."/>
            <person name="Brzuszkiewicz E."/>
            <person name="Liesegang H."/>
            <person name="Wollherr A."/>
            <person name="Daniel R."/>
            <person name="Gottschalk G."/>
            <person name="Reva O."/>
            <person name="Kumwenda B."/>
            <person name="Srivastava M."/>
            <person name="Bricio C."/>
            <person name="Berenguer J."/>
            <person name="van Heerden E."/>
            <person name="Litthauer D."/>
        </authorList>
    </citation>
    <scope>NUCLEOTIDE SEQUENCE [LARGE SCALE GENOMIC DNA]</scope>
    <source>
        <strain evidence="2">ATCC 700910 / SA-01</strain>
    </source>
</reference>
<dbReference type="eggNOG" id="ENOG5030PUF">
    <property type="taxonomic scope" value="Bacteria"/>
</dbReference>
<proteinExistence type="predicted"/>
<dbReference type="KEGG" id="tsc:TSC_c21230"/>
<dbReference type="STRING" id="743525.TSC_c21230"/>
<evidence type="ECO:0000313" key="2">
    <source>
        <dbReference type="Proteomes" id="UP000008087"/>
    </source>
</evidence>
<dbReference type="Proteomes" id="UP000008087">
    <property type="component" value="Chromosome"/>
</dbReference>
<name>E8PNS1_THESS</name>
<organism evidence="1 2">
    <name type="scientific">Thermus scotoductus (strain ATCC 700910 / SA-01)</name>
    <dbReference type="NCBI Taxonomy" id="743525"/>
    <lineage>
        <taxon>Bacteria</taxon>
        <taxon>Thermotogati</taxon>
        <taxon>Deinococcota</taxon>
        <taxon>Deinococci</taxon>
        <taxon>Thermales</taxon>
        <taxon>Thermaceae</taxon>
        <taxon>Thermus</taxon>
    </lineage>
</organism>
<gene>
    <name evidence="1" type="ordered locus">TSC_c21230</name>
</gene>
<dbReference type="HOGENOM" id="CLU_1651364_0_0_0"/>